<accession>A0ABC8RRU9</accession>
<gene>
    <name evidence="2" type="ORF">ILEXP_LOCUS15666</name>
</gene>
<feature type="region of interest" description="Disordered" evidence="1">
    <location>
        <begin position="79"/>
        <end position="98"/>
    </location>
</feature>
<feature type="compositionally biased region" description="Basic residues" evidence="1">
    <location>
        <begin position="79"/>
        <end position="91"/>
    </location>
</feature>
<comment type="caution">
    <text evidence="2">The sequence shown here is derived from an EMBL/GenBank/DDBJ whole genome shotgun (WGS) entry which is preliminary data.</text>
</comment>
<name>A0ABC8RRU9_9AQUA</name>
<organism evidence="2 3">
    <name type="scientific">Ilex paraguariensis</name>
    <name type="common">yerba mate</name>
    <dbReference type="NCBI Taxonomy" id="185542"/>
    <lineage>
        <taxon>Eukaryota</taxon>
        <taxon>Viridiplantae</taxon>
        <taxon>Streptophyta</taxon>
        <taxon>Embryophyta</taxon>
        <taxon>Tracheophyta</taxon>
        <taxon>Spermatophyta</taxon>
        <taxon>Magnoliopsida</taxon>
        <taxon>eudicotyledons</taxon>
        <taxon>Gunneridae</taxon>
        <taxon>Pentapetalae</taxon>
        <taxon>asterids</taxon>
        <taxon>campanulids</taxon>
        <taxon>Aquifoliales</taxon>
        <taxon>Aquifoliaceae</taxon>
        <taxon>Ilex</taxon>
    </lineage>
</organism>
<proteinExistence type="predicted"/>
<feature type="compositionally biased region" description="Basic residues" evidence="1">
    <location>
        <begin position="21"/>
        <end position="38"/>
    </location>
</feature>
<keyword evidence="3" id="KW-1185">Reference proteome</keyword>
<evidence type="ECO:0000256" key="1">
    <source>
        <dbReference type="SAM" id="MobiDB-lite"/>
    </source>
</evidence>
<evidence type="ECO:0000313" key="3">
    <source>
        <dbReference type="Proteomes" id="UP001642360"/>
    </source>
</evidence>
<sequence>MRGSVDGRRPPRKLSPATTSNKRKHSPIAKHSQSRRRHDSPEKRILISETNTLAVNRTLHTCTNTNSFAYKQTSSYAYAHRKSTKQHRRKKAESTDGHRKWVYSTRDCSNFKGFKRSMYVFSFTGE</sequence>
<reference evidence="2 3" key="1">
    <citation type="submission" date="2024-02" db="EMBL/GenBank/DDBJ databases">
        <authorList>
            <person name="Vignale AGUSTIN F."/>
            <person name="Sosa J E."/>
            <person name="Modenutti C."/>
        </authorList>
    </citation>
    <scope>NUCLEOTIDE SEQUENCE [LARGE SCALE GENOMIC DNA]</scope>
</reference>
<dbReference type="AlphaFoldDB" id="A0ABC8RRU9"/>
<evidence type="ECO:0000313" key="2">
    <source>
        <dbReference type="EMBL" id="CAK9147726.1"/>
    </source>
</evidence>
<feature type="region of interest" description="Disordered" evidence="1">
    <location>
        <begin position="1"/>
        <end position="48"/>
    </location>
</feature>
<dbReference type="Proteomes" id="UP001642360">
    <property type="component" value="Unassembled WGS sequence"/>
</dbReference>
<protein>
    <submittedName>
        <fullName evidence="2">Uncharacterized protein</fullName>
    </submittedName>
</protein>
<dbReference type="EMBL" id="CAUOFW020001724">
    <property type="protein sequence ID" value="CAK9147726.1"/>
    <property type="molecule type" value="Genomic_DNA"/>
</dbReference>